<dbReference type="PANTHER" id="PTHR47840:SF1">
    <property type="entry name" value="ZN(II)2CYS6 TRANSCRIPTION FACTOR (EUROFUNG)"/>
    <property type="match status" value="1"/>
</dbReference>
<dbReference type="GO" id="GO:0008270">
    <property type="term" value="F:zinc ion binding"/>
    <property type="evidence" value="ECO:0007669"/>
    <property type="project" value="InterPro"/>
</dbReference>
<organism evidence="7 8">
    <name type="scientific">Penicillium hordei</name>
    <dbReference type="NCBI Taxonomy" id="40994"/>
    <lineage>
        <taxon>Eukaryota</taxon>
        <taxon>Fungi</taxon>
        <taxon>Dikarya</taxon>
        <taxon>Ascomycota</taxon>
        <taxon>Pezizomycotina</taxon>
        <taxon>Eurotiomycetes</taxon>
        <taxon>Eurotiomycetidae</taxon>
        <taxon>Eurotiales</taxon>
        <taxon>Aspergillaceae</taxon>
        <taxon>Penicillium</taxon>
    </lineage>
</organism>
<keyword evidence="1" id="KW-0479">Metal-binding</keyword>
<dbReference type="GO" id="GO:0003677">
    <property type="term" value="F:DNA binding"/>
    <property type="evidence" value="ECO:0007669"/>
    <property type="project" value="UniProtKB-KW"/>
</dbReference>
<proteinExistence type="predicted"/>
<dbReference type="CDD" id="cd12148">
    <property type="entry name" value="fungal_TF_MHR"/>
    <property type="match status" value="1"/>
</dbReference>
<gene>
    <name evidence="7" type="ORF">N7537_002286</name>
</gene>
<dbReference type="PANTHER" id="PTHR47840">
    <property type="entry name" value="ZN(II)2CYS6 TRANSCRIPTION FACTOR (EUROFUNG)-RELATED"/>
    <property type="match status" value="1"/>
</dbReference>
<dbReference type="AlphaFoldDB" id="A0AAD6EIV3"/>
<feature type="domain" description="Zn(2)-C6 fungal-type" evidence="6">
    <location>
        <begin position="23"/>
        <end position="54"/>
    </location>
</feature>
<reference evidence="7" key="2">
    <citation type="submission" date="2023-01" db="EMBL/GenBank/DDBJ databases">
        <authorList>
            <person name="Petersen C."/>
        </authorList>
    </citation>
    <scope>NUCLEOTIDE SEQUENCE</scope>
    <source>
        <strain evidence="7">IBT 12815</strain>
    </source>
</reference>
<dbReference type="InterPro" id="IPR001138">
    <property type="entry name" value="Zn2Cys6_DnaBD"/>
</dbReference>
<keyword evidence="2" id="KW-0805">Transcription regulation</keyword>
<comment type="caution">
    <text evidence="7">The sequence shown here is derived from an EMBL/GenBank/DDBJ whole genome shotgun (WGS) entry which is preliminary data.</text>
</comment>
<keyword evidence="3" id="KW-0238">DNA-binding</keyword>
<name>A0AAD6EIV3_9EURO</name>
<dbReference type="SMART" id="SM00906">
    <property type="entry name" value="Fungal_trans"/>
    <property type="match status" value="1"/>
</dbReference>
<evidence type="ECO:0000256" key="1">
    <source>
        <dbReference type="ARBA" id="ARBA00022723"/>
    </source>
</evidence>
<protein>
    <recommendedName>
        <fullName evidence="6">Zn(2)-C6 fungal-type domain-containing protein</fullName>
    </recommendedName>
</protein>
<keyword evidence="4" id="KW-0804">Transcription</keyword>
<dbReference type="InterPro" id="IPR007219">
    <property type="entry name" value="XnlR_reg_dom"/>
</dbReference>
<dbReference type="PROSITE" id="PS00463">
    <property type="entry name" value="ZN2_CY6_FUNGAL_1"/>
    <property type="match status" value="1"/>
</dbReference>
<dbReference type="SUPFAM" id="SSF57701">
    <property type="entry name" value="Zn2/Cys6 DNA-binding domain"/>
    <property type="match status" value="1"/>
</dbReference>
<dbReference type="RefSeq" id="XP_056758339.1">
    <property type="nucleotide sequence ID" value="XM_056893344.1"/>
</dbReference>
<dbReference type="Gene3D" id="4.10.240.10">
    <property type="entry name" value="Zn(2)-C6 fungal-type DNA-binding domain"/>
    <property type="match status" value="1"/>
</dbReference>
<evidence type="ECO:0000256" key="4">
    <source>
        <dbReference type="ARBA" id="ARBA00023163"/>
    </source>
</evidence>
<dbReference type="GO" id="GO:0006351">
    <property type="term" value="P:DNA-templated transcription"/>
    <property type="evidence" value="ECO:0007669"/>
    <property type="project" value="InterPro"/>
</dbReference>
<evidence type="ECO:0000256" key="3">
    <source>
        <dbReference type="ARBA" id="ARBA00023125"/>
    </source>
</evidence>
<evidence type="ECO:0000313" key="8">
    <source>
        <dbReference type="Proteomes" id="UP001213799"/>
    </source>
</evidence>
<dbReference type="EMBL" id="JAQJAE010000001">
    <property type="protein sequence ID" value="KAJ5617172.1"/>
    <property type="molecule type" value="Genomic_DNA"/>
</dbReference>
<evidence type="ECO:0000256" key="2">
    <source>
        <dbReference type="ARBA" id="ARBA00023015"/>
    </source>
</evidence>
<keyword evidence="5" id="KW-0539">Nucleus</keyword>
<evidence type="ECO:0000259" key="6">
    <source>
        <dbReference type="PROSITE" id="PS00463"/>
    </source>
</evidence>
<dbReference type="Proteomes" id="UP001213799">
    <property type="component" value="Unassembled WGS sequence"/>
</dbReference>
<keyword evidence="8" id="KW-1185">Reference proteome</keyword>
<evidence type="ECO:0000313" key="7">
    <source>
        <dbReference type="EMBL" id="KAJ5617172.1"/>
    </source>
</evidence>
<sequence length="620" mass="71071">MSSLSSSLEPAQKRRKIRKGTFSCWECKNRKIRCQFTTSSATICAFCQRKGTWCISQECPNPQGIGYQAVEQRLDHVESLVAKLVQHRGALSPSQTPPVSQQVNKDLFIDTVDSSAIHFHKPNNVTPERGSLSHVQSLLPSAVILKQILDRSPLRVRPFYSLVSSTTSTQVDHRSPSDSDQPVHLAQRIIQLALCLQQPTQNVLDLRFDQPSQQMAHYFIGVASRYITSQDLLVNSLDGLETLILEAHFHLHVGSLRNAWLLFRRALGIASLLGLPCRKHEANNRAESIWFRLAYSDRFLSLMLGLPFVDADCQLTRTRQIVADQWSDQLERIHVVVAGRIIARNLRMQKRHGRQHELQENPINEYQETQDIDLQLKKASRIPPVRWWVSPPLDNVMLDVNSPEQFTRVLTQIHQFYLVVSLHQPYLLEHMRLESTAHRQIVARPSPNHMYSKMAVLCASREVLAHFGMFRNALQQIPYRGFMEKAFSSAFCLLLIHIDGHRLKTENVLEHQRPRDLAVIDDVIHVMEEISGIHKDSPTQSYAKILSALVRMEEYAAHGAEYLTWLEPEIPETPETPENIDTQAIIEDQRMSFPLPYFGRFHVSHEMSPIPPNYDHEFGM</sequence>
<dbReference type="GeneID" id="81583586"/>
<dbReference type="InterPro" id="IPR036864">
    <property type="entry name" value="Zn2-C6_fun-type_DNA-bd_sf"/>
</dbReference>
<reference evidence="7" key="1">
    <citation type="journal article" date="2023" name="IMA Fungus">
        <title>Comparative genomic study of the Penicillium genus elucidates a diverse pangenome and 15 lateral gene transfer events.</title>
        <authorList>
            <person name="Petersen C."/>
            <person name="Sorensen T."/>
            <person name="Nielsen M.R."/>
            <person name="Sondergaard T.E."/>
            <person name="Sorensen J.L."/>
            <person name="Fitzpatrick D.A."/>
            <person name="Frisvad J.C."/>
            <person name="Nielsen K.L."/>
        </authorList>
    </citation>
    <scope>NUCLEOTIDE SEQUENCE</scope>
    <source>
        <strain evidence="7">IBT 12815</strain>
    </source>
</reference>
<evidence type="ECO:0000256" key="5">
    <source>
        <dbReference type="ARBA" id="ARBA00023242"/>
    </source>
</evidence>
<dbReference type="GO" id="GO:0000981">
    <property type="term" value="F:DNA-binding transcription factor activity, RNA polymerase II-specific"/>
    <property type="evidence" value="ECO:0007669"/>
    <property type="project" value="InterPro"/>
</dbReference>
<accession>A0AAD6EIV3</accession>